<evidence type="ECO:0000256" key="5">
    <source>
        <dbReference type="ARBA" id="ARBA00022679"/>
    </source>
</evidence>
<evidence type="ECO:0000256" key="7">
    <source>
        <dbReference type="HAMAP-Rule" id="MF_00090"/>
    </source>
</evidence>
<keyword evidence="9" id="KW-1185">Reference proteome</keyword>
<dbReference type="GO" id="GO:0032259">
    <property type="term" value="P:methylation"/>
    <property type="evidence" value="ECO:0007669"/>
    <property type="project" value="UniProtKB-KW"/>
</dbReference>
<dbReference type="GO" id="GO:0030091">
    <property type="term" value="P:protein repair"/>
    <property type="evidence" value="ECO:0007669"/>
    <property type="project" value="UniProtKB-UniRule"/>
</dbReference>
<comment type="catalytic activity">
    <reaction evidence="7">
        <text>[protein]-L-isoaspartate + S-adenosyl-L-methionine = [protein]-L-isoaspartate alpha-methyl ester + S-adenosyl-L-homocysteine</text>
        <dbReference type="Rhea" id="RHEA:12705"/>
        <dbReference type="Rhea" id="RHEA-COMP:12143"/>
        <dbReference type="Rhea" id="RHEA-COMP:12144"/>
        <dbReference type="ChEBI" id="CHEBI:57856"/>
        <dbReference type="ChEBI" id="CHEBI:59789"/>
        <dbReference type="ChEBI" id="CHEBI:90596"/>
        <dbReference type="ChEBI" id="CHEBI:90598"/>
        <dbReference type="EC" id="2.1.1.77"/>
    </reaction>
</comment>
<dbReference type="InterPro" id="IPR000682">
    <property type="entry name" value="PCMT"/>
</dbReference>
<comment type="caution">
    <text evidence="8">The sequence shown here is derived from an EMBL/GenBank/DDBJ whole genome shotgun (WGS) entry which is preliminary data.</text>
</comment>
<evidence type="ECO:0000313" key="9">
    <source>
        <dbReference type="Proteomes" id="UP000576209"/>
    </source>
</evidence>
<dbReference type="EC" id="2.1.1.77" evidence="7"/>
<keyword evidence="3 7" id="KW-0963">Cytoplasm</keyword>
<feature type="active site" evidence="7">
    <location>
        <position position="64"/>
    </location>
</feature>
<accession>A0A840E2L7</accession>
<comment type="function">
    <text evidence="7">Catalyzes the methyl esterification of L-isoaspartyl residues in peptides and proteins that result from spontaneous decomposition of normal L-aspartyl and L-asparaginyl residues. It plays a role in the repair and/or degradation of damaged proteins.</text>
</comment>
<keyword evidence="4 7" id="KW-0489">Methyltransferase</keyword>
<dbReference type="PANTHER" id="PTHR11579">
    <property type="entry name" value="PROTEIN-L-ISOASPARTATE O-METHYLTRANSFERASE"/>
    <property type="match status" value="1"/>
</dbReference>
<dbReference type="RefSeq" id="WP_183494162.1">
    <property type="nucleotide sequence ID" value="NZ_JACIFF010000001.1"/>
</dbReference>
<evidence type="ECO:0000256" key="3">
    <source>
        <dbReference type="ARBA" id="ARBA00022490"/>
    </source>
</evidence>
<evidence type="ECO:0000313" key="8">
    <source>
        <dbReference type="EMBL" id="MBB4077925.1"/>
    </source>
</evidence>
<dbReference type="CDD" id="cd02440">
    <property type="entry name" value="AdoMet_MTases"/>
    <property type="match status" value="1"/>
</dbReference>
<dbReference type="Gene3D" id="3.40.50.150">
    <property type="entry name" value="Vaccinia Virus protein VP39"/>
    <property type="match status" value="1"/>
</dbReference>
<dbReference type="NCBIfam" id="TIGR00080">
    <property type="entry name" value="pimt"/>
    <property type="match status" value="1"/>
</dbReference>
<comment type="similarity">
    <text evidence="2 7">Belongs to the methyltransferase superfamily. L-isoaspartyl/D-aspartyl protein methyltransferase family.</text>
</comment>
<evidence type="ECO:0000256" key="4">
    <source>
        <dbReference type="ARBA" id="ARBA00022603"/>
    </source>
</evidence>
<name>A0A840E2L7_9BACT</name>
<dbReference type="GO" id="GO:0005737">
    <property type="term" value="C:cytoplasm"/>
    <property type="evidence" value="ECO:0007669"/>
    <property type="project" value="UniProtKB-SubCell"/>
</dbReference>
<dbReference type="SUPFAM" id="SSF53335">
    <property type="entry name" value="S-adenosyl-L-methionine-dependent methyltransferases"/>
    <property type="match status" value="1"/>
</dbReference>
<dbReference type="FunFam" id="3.40.50.150:FF:000010">
    <property type="entry name" value="Protein-L-isoaspartate O-methyltransferase"/>
    <property type="match status" value="1"/>
</dbReference>
<evidence type="ECO:0000256" key="1">
    <source>
        <dbReference type="ARBA" id="ARBA00004496"/>
    </source>
</evidence>
<dbReference type="HAMAP" id="MF_00090">
    <property type="entry name" value="PIMT"/>
    <property type="match status" value="1"/>
</dbReference>
<dbReference type="Proteomes" id="UP000576209">
    <property type="component" value="Unassembled WGS sequence"/>
</dbReference>
<dbReference type="EMBL" id="JACIFF010000001">
    <property type="protein sequence ID" value="MBB4077925.1"/>
    <property type="molecule type" value="Genomic_DNA"/>
</dbReference>
<evidence type="ECO:0000256" key="2">
    <source>
        <dbReference type="ARBA" id="ARBA00005369"/>
    </source>
</evidence>
<keyword evidence="6 7" id="KW-0949">S-adenosyl-L-methionine</keyword>
<dbReference type="NCBIfam" id="NF001453">
    <property type="entry name" value="PRK00312.1"/>
    <property type="match status" value="1"/>
</dbReference>
<dbReference type="GO" id="GO:0004719">
    <property type="term" value="F:protein-L-isoaspartate (D-aspartate) O-methyltransferase activity"/>
    <property type="evidence" value="ECO:0007669"/>
    <property type="project" value="UniProtKB-UniRule"/>
</dbReference>
<dbReference type="Pfam" id="PF01135">
    <property type="entry name" value="PCMT"/>
    <property type="match status" value="1"/>
</dbReference>
<dbReference type="PANTHER" id="PTHR11579:SF0">
    <property type="entry name" value="PROTEIN-L-ISOASPARTATE(D-ASPARTATE) O-METHYLTRANSFERASE"/>
    <property type="match status" value="1"/>
</dbReference>
<reference evidence="8 9" key="1">
    <citation type="submission" date="2020-08" db="EMBL/GenBank/DDBJ databases">
        <title>Genomic Encyclopedia of Type Strains, Phase IV (KMG-IV): sequencing the most valuable type-strain genomes for metagenomic binning, comparative biology and taxonomic classification.</title>
        <authorList>
            <person name="Goeker M."/>
        </authorList>
    </citation>
    <scope>NUCLEOTIDE SEQUENCE [LARGE SCALE GENOMIC DNA]</scope>
    <source>
        <strain evidence="8 9">DSM 105137</strain>
    </source>
</reference>
<proteinExistence type="inferred from homology"/>
<dbReference type="InterPro" id="IPR029063">
    <property type="entry name" value="SAM-dependent_MTases_sf"/>
</dbReference>
<evidence type="ECO:0000256" key="6">
    <source>
        <dbReference type="ARBA" id="ARBA00022691"/>
    </source>
</evidence>
<sequence length="216" mass="24549">MDDGFRHRGQRKRLIERLTSRNEFDPKVLEVMANVPRHAFLDSSFSEWAYRDEPFPIDCEQTISQPSTVAWQSTALQLLPRQKVLEIGTGSGYQAAILSLLGGRVFTVERHKPLYRKAKLTLKKLRLDRGIRFFLRDGYRGVPEMAPFSRILVTAGAPKVPEALLEQLEVGGIMVIPVGPEEEDQELLRITKGANGKHKEEMLGYCRFVPFREGLA</sequence>
<keyword evidence="5 7" id="KW-0808">Transferase</keyword>
<comment type="subcellular location">
    <subcellularLocation>
        <location evidence="1 7">Cytoplasm</location>
    </subcellularLocation>
</comment>
<protein>
    <recommendedName>
        <fullName evidence="7">Protein-L-isoaspartate O-methyltransferase</fullName>
        <ecNumber evidence="7">2.1.1.77</ecNumber>
    </recommendedName>
    <alternativeName>
        <fullName evidence="7">L-isoaspartyl protein carboxyl methyltransferase</fullName>
    </alternativeName>
    <alternativeName>
        <fullName evidence="7">Protein L-isoaspartyl methyltransferase</fullName>
    </alternativeName>
    <alternativeName>
        <fullName evidence="7">Protein-beta-aspartate methyltransferase</fullName>
        <shortName evidence="7">PIMT</shortName>
    </alternativeName>
</protein>
<organism evidence="8 9">
    <name type="scientific">Neolewinella aquimaris</name>
    <dbReference type="NCBI Taxonomy" id="1835722"/>
    <lineage>
        <taxon>Bacteria</taxon>
        <taxon>Pseudomonadati</taxon>
        <taxon>Bacteroidota</taxon>
        <taxon>Saprospiria</taxon>
        <taxon>Saprospirales</taxon>
        <taxon>Lewinellaceae</taxon>
        <taxon>Neolewinella</taxon>
    </lineage>
</organism>
<gene>
    <name evidence="7" type="primary">pcm</name>
    <name evidence="8" type="ORF">GGR28_000526</name>
</gene>
<dbReference type="AlphaFoldDB" id="A0A840E2L7"/>